<dbReference type="EMBL" id="JAFIRN010000010">
    <property type="protein sequence ID" value="KAG5841446.1"/>
    <property type="molecule type" value="Genomic_DNA"/>
</dbReference>
<name>A0A9D3M3Z4_ANGAN</name>
<keyword evidence="2" id="KW-1185">Reference proteome</keyword>
<proteinExistence type="predicted"/>
<reference evidence="1" key="1">
    <citation type="submission" date="2021-01" db="EMBL/GenBank/DDBJ databases">
        <title>A chromosome-scale assembly of European eel, Anguilla anguilla.</title>
        <authorList>
            <person name="Henkel C."/>
            <person name="Jong-Raadsen S.A."/>
            <person name="Dufour S."/>
            <person name="Weltzien F.-A."/>
            <person name="Palstra A.P."/>
            <person name="Pelster B."/>
            <person name="Spaink H.P."/>
            <person name="Van Den Thillart G.E."/>
            <person name="Jansen H."/>
            <person name="Zahm M."/>
            <person name="Klopp C."/>
            <person name="Cedric C."/>
            <person name="Louis A."/>
            <person name="Berthelot C."/>
            <person name="Parey E."/>
            <person name="Roest Crollius H."/>
            <person name="Montfort J."/>
            <person name="Robinson-Rechavi M."/>
            <person name="Bucao C."/>
            <person name="Bouchez O."/>
            <person name="Gislard M."/>
            <person name="Lluch J."/>
            <person name="Milhes M."/>
            <person name="Lampietro C."/>
            <person name="Lopez Roques C."/>
            <person name="Donnadieu C."/>
            <person name="Braasch I."/>
            <person name="Desvignes T."/>
            <person name="Postlethwait J."/>
            <person name="Bobe J."/>
            <person name="Guiguen Y."/>
            <person name="Dirks R."/>
        </authorList>
    </citation>
    <scope>NUCLEOTIDE SEQUENCE</scope>
    <source>
        <strain evidence="1">Tag_6206</strain>
        <tissue evidence="1">Liver</tissue>
    </source>
</reference>
<gene>
    <name evidence="1" type="ORF">ANANG_G00199590</name>
</gene>
<feature type="non-terminal residue" evidence="1">
    <location>
        <position position="1"/>
    </location>
</feature>
<sequence>DKCALRKSEVAVAGLGGARDSQIVVLLPPRTPLTPPLCASLSLSLRLSLSLSLVSLSGNSLPDSARQAADAARAVAPLLRPPLPDSIPHPTSAGEHPHAEPSSRALWRLKPRISFTEKTRERQCLAALLEYGKPYKTRNLIPSVGFNVFKCIPLLIRIFNFLAFSCFCSKYGSSPLILLMVSAEHNATSVKHKSRFVLSQTGPACQKRSGRGGSC</sequence>
<accession>A0A9D3M3Z4</accession>
<dbReference type="Proteomes" id="UP001044222">
    <property type="component" value="Chromosome 10"/>
</dbReference>
<protein>
    <submittedName>
        <fullName evidence="1">Uncharacterized protein</fullName>
    </submittedName>
</protein>
<evidence type="ECO:0000313" key="1">
    <source>
        <dbReference type="EMBL" id="KAG5841446.1"/>
    </source>
</evidence>
<evidence type="ECO:0000313" key="2">
    <source>
        <dbReference type="Proteomes" id="UP001044222"/>
    </source>
</evidence>
<organism evidence="1 2">
    <name type="scientific">Anguilla anguilla</name>
    <name type="common">European freshwater eel</name>
    <name type="synonym">Muraena anguilla</name>
    <dbReference type="NCBI Taxonomy" id="7936"/>
    <lineage>
        <taxon>Eukaryota</taxon>
        <taxon>Metazoa</taxon>
        <taxon>Chordata</taxon>
        <taxon>Craniata</taxon>
        <taxon>Vertebrata</taxon>
        <taxon>Euteleostomi</taxon>
        <taxon>Actinopterygii</taxon>
        <taxon>Neopterygii</taxon>
        <taxon>Teleostei</taxon>
        <taxon>Anguilliformes</taxon>
        <taxon>Anguillidae</taxon>
        <taxon>Anguilla</taxon>
    </lineage>
</organism>
<dbReference type="AlphaFoldDB" id="A0A9D3M3Z4"/>
<comment type="caution">
    <text evidence="1">The sequence shown here is derived from an EMBL/GenBank/DDBJ whole genome shotgun (WGS) entry which is preliminary data.</text>
</comment>